<organism evidence="1">
    <name type="scientific">Anguilla anguilla</name>
    <name type="common">European freshwater eel</name>
    <name type="synonym">Muraena anguilla</name>
    <dbReference type="NCBI Taxonomy" id="7936"/>
    <lineage>
        <taxon>Eukaryota</taxon>
        <taxon>Metazoa</taxon>
        <taxon>Chordata</taxon>
        <taxon>Craniata</taxon>
        <taxon>Vertebrata</taxon>
        <taxon>Euteleostomi</taxon>
        <taxon>Actinopterygii</taxon>
        <taxon>Neopterygii</taxon>
        <taxon>Teleostei</taxon>
        <taxon>Anguilliformes</taxon>
        <taxon>Anguillidae</taxon>
        <taxon>Anguilla</taxon>
    </lineage>
</organism>
<evidence type="ECO:0000313" key="1">
    <source>
        <dbReference type="EMBL" id="JAH82990.1"/>
    </source>
</evidence>
<proteinExistence type="predicted"/>
<protein>
    <submittedName>
        <fullName evidence="1">Uncharacterized protein</fullName>
    </submittedName>
</protein>
<accession>A0A0E9W0A2</accession>
<name>A0A0E9W0A2_ANGAN</name>
<reference evidence="1" key="1">
    <citation type="submission" date="2014-11" db="EMBL/GenBank/DDBJ databases">
        <authorList>
            <person name="Amaro Gonzalez C."/>
        </authorList>
    </citation>
    <scope>NUCLEOTIDE SEQUENCE</scope>
</reference>
<dbReference type="AlphaFoldDB" id="A0A0E9W0A2"/>
<reference evidence="1" key="2">
    <citation type="journal article" date="2015" name="Fish Shellfish Immunol.">
        <title>Early steps in the European eel (Anguilla anguilla)-Vibrio vulnificus interaction in the gills: Role of the RtxA13 toxin.</title>
        <authorList>
            <person name="Callol A."/>
            <person name="Pajuelo D."/>
            <person name="Ebbesson L."/>
            <person name="Teles M."/>
            <person name="MacKenzie S."/>
            <person name="Amaro C."/>
        </authorList>
    </citation>
    <scope>NUCLEOTIDE SEQUENCE</scope>
</reference>
<dbReference type="EMBL" id="GBXM01025587">
    <property type="protein sequence ID" value="JAH82990.1"/>
    <property type="molecule type" value="Transcribed_RNA"/>
</dbReference>
<sequence length="28" mass="3459">MHLLQCNLFVERDKKIVYDSLYINRISF</sequence>